<evidence type="ECO:0000256" key="1">
    <source>
        <dbReference type="SAM" id="MobiDB-lite"/>
    </source>
</evidence>
<dbReference type="OrthoDB" id="5861088at2759"/>
<protein>
    <submittedName>
        <fullName evidence="2">Uncharacterized protein</fullName>
    </submittedName>
</protein>
<dbReference type="Proteomes" id="UP000024635">
    <property type="component" value="Unassembled WGS sequence"/>
</dbReference>
<feature type="compositionally biased region" description="Polar residues" evidence="1">
    <location>
        <begin position="33"/>
        <end position="50"/>
    </location>
</feature>
<sequence>MDDIVWIREEPPAEEQKPNDTLPNSDIVIVNHPQEQPASTVQNGAASTNDDGGVEIPVIIEFKSTEVPYYKRAEEQQPAADAPKVEQPQPAPPEEPKKEPESQEGDIVVEVYDPTSTTVPAPQPVAVEVYDPTSTTVPASMPVDVEVFDPTSTEIPVIIDHTTPEIKDEAAKKLAEQPQEEAKKPEELKQEQSAAVAQAPVEPAKAPEPVQNAVNEKPKEEDGFDISECERKLNEATEGTKNLVNKLCDKSKELNQATQSIANDIADQRRYMIEDVHKTIEDIDQMPPPPELPAGGLPKNVESIIIGQGVVKFVTGVIVLPNGTVLATDEEEGLILFDTQGNVIRKVTNVGWKNPRSPIYWKEHILMLIDMEEEKGIWSRYIFKFTIDVEFVARIEGPKWVRNETVISERLSIAHTDYLYLCVCGEIFSALYELTPVGQWTELQYRLSESYVDMLAFAVIGPITQILIVEGRKNYVLQISVRDSEVVDRRRLAVCERPGAMARDEAGRLFVANRASASIQLVDTVRWTSARNVALADSLVPHFSASWGLLAVPLKGAIRLHRYSFRFGCK</sequence>
<proteinExistence type="predicted"/>
<evidence type="ECO:0000313" key="3">
    <source>
        <dbReference type="Proteomes" id="UP000024635"/>
    </source>
</evidence>
<comment type="caution">
    <text evidence="2">The sequence shown here is derived from an EMBL/GenBank/DDBJ whole genome shotgun (WGS) entry which is preliminary data.</text>
</comment>
<name>A0A016T4S2_9BILA</name>
<feature type="region of interest" description="Disordered" evidence="1">
    <location>
        <begin position="70"/>
        <end position="108"/>
    </location>
</feature>
<accession>A0A016T4S2</accession>
<gene>
    <name evidence="2" type="primary">Acey_s0138.g2054</name>
    <name evidence="2" type="synonym">Acey-F44B9.2</name>
    <name evidence="2" type="ORF">Y032_0138g2054</name>
</gene>
<keyword evidence="3" id="KW-1185">Reference proteome</keyword>
<dbReference type="SUPFAM" id="SSF63829">
    <property type="entry name" value="Calcium-dependent phosphotriesterase"/>
    <property type="match status" value="1"/>
</dbReference>
<feature type="region of interest" description="Disordered" evidence="1">
    <location>
        <begin position="1"/>
        <end position="52"/>
    </location>
</feature>
<organism evidence="2 3">
    <name type="scientific">Ancylostoma ceylanicum</name>
    <dbReference type="NCBI Taxonomy" id="53326"/>
    <lineage>
        <taxon>Eukaryota</taxon>
        <taxon>Metazoa</taxon>
        <taxon>Ecdysozoa</taxon>
        <taxon>Nematoda</taxon>
        <taxon>Chromadorea</taxon>
        <taxon>Rhabditida</taxon>
        <taxon>Rhabditina</taxon>
        <taxon>Rhabditomorpha</taxon>
        <taxon>Strongyloidea</taxon>
        <taxon>Ancylostomatidae</taxon>
        <taxon>Ancylostomatinae</taxon>
        <taxon>Ancylostoma</taxon>
    </lineage>
</organism>
<dbReference type="EMBL" id="JARK01001474">
    <property type="protein sequence ID" value="EYB97682.1"/>
    <property type="molecule type" value="Genomic_DNA"/>
</dbReference>
<feature type="compositionally biased region" description="Basic and acidic residues" evidence="1">
    <location>
        <begin position="1"/>
        <end position="18"/>
    </location>
</feature>
<evidence type="ECO:0000313" key="2">
    <source>
        <dbReference type="EMBL" id="EYB97682.1"/>
    </source>
</evidence>
<feature type="region of interest" description="Disordered" evidence="1">
    <location>
        <begin position="173"/>
        <end position="223"/>
    </location>
</feature>
<feature type="compositionally biased region" description="Low complexity" evidence="1">
    <location>
        <begin position="191"/>
        <end position="211"/>
    </location>
</feature>
<feature type="compositionally biased region" description="Basic and acidic residues" evidence="1">
    <location>
        <begin position="173"/>
        <end position="190"/>
    </location>
</feature>
<reference evidence="3" key="1">
    <citation type="journal article" date="2015" name="Nat. Genet.">
        <title>The genome and transcriptome of the zoonotic hookworm Ancylostoma ceylanicum identify infection-specific gene families.</title>
        <authorList>
            <person name="Schwarz E.M."/>
            <person name="Hu Y."/>
            <person name="Antoshechkin I."/>
            <person name="Miller M.M."/>
            <person name="Sternberg P.W."/>
            <person name="Aroian R.V."/>
        </authorList>
    </citation>
    <scope>NUCLEOTIDE SEQUENCE</scope>
    <source>
        <strain evidence="3">HY135</strain>
    </source>
</reference>
<dbReference type="AlphaFoldDB" id="A0A016T4S2"/>